<feature type="signal peptide" evidence="1">
    <location>
        <begin position="1"/>
        <end position="31"/>
    </location>
</feature>
<keyword evidence="3" id="KW-1185">Reference proteome</keyword>
<accession>A0A5C5VS73</accession>
<dbReference type="SUPFAM" id="SSF51126">
    <property type="entry name" value="Pectin lyase-like"/>
    <property type="match status" value="1"/>
</dbReference>
<dbReference type="InterPro" id="IPR012334">
    <property type="entry name" value="Pectin_lyas_fold"/>
</dbReference>
<dbReference type="Gene3D" id="2.160.20.10">
    <property type="entry name" value="Single-stranded right-handed beta-helix, Pectin lyase-like"/>
    <property type="match status" value="1"/>
</dbReference>
<feature type="chain" id="PRO_5022970228" description="DUF1565 domain-containing protein" evidence="1">
    <location>
        <begin position="32"/>
        <end position="797"/>
    </location>
</feature>
<dbReference type="Proteomes" id="UP000317243">
    <property type="component" value="Unassembled WGS sequence"/>
</dbReference>
<dbReference type="AlphaFoldDB" id="A0A5C5VS73"/>
<dbReference type="EMBL" id="SIHI01000045">
    <property type="protein sequence ID" value="TWT41458.1"/>
    <property type="molecule type" value="Genomic_DNA"/>
</dbReference>
<proteinExistence type="predicted"/>
<dbReference type="OrthoDB" id="7715662at2"/>
<comment type="caution">
    <text evidence="2">The sequence shown here is derived from an EMBL/GenBank/DDBJ whole genome shotgun (WGS) entry which is preliminary data.</text>
</comment>
<organism evidence="2 3">
    <name type="scientific">Thalassoglobus neptunius</name>
    <dbReference type="NCBI Taxonomy" id="1938619"/>
    <lineage>
        <taxon>Bacteria</taxon>
        <taxon>Pseudomonadati</taxon>
        <taxon>Planctomycetota</taxon>
        <taxon>Planctomycetia</taxon>
        <taxon>Planctomycetales</taxon>
        <taxon>Planctomycetaceae</taxon>
        <taxon>Thalassoglobus</taxon>
    </lineage>
</organism>
<reference evidence="2 3" key="1">
    <citation type="submission" date="2019-02" db="EMBL/GenBank/DDBJ databases">
        <title>Deep-cultivation of Planctomycetes and their phenomic and genomic characterization uncovers novel biology.</title>
        <authorList>
            <person name="Wiegand S."/>
            <person name="Jogler M."/>
            <person name="Boedeker C."/>
            <person name="Pinto D."/>
            <person name="Vollmers J."/>
            <person name="Rivas-Marin E."/>
            <person name="Kohn T."/>
            <person name="Peeters S.H."/>
            <person name="Heuer A."/>
            <person name="Rast P."/>
            <person name="Oberbeckmann S."/>
            <person name="Bunk B."/>
            <person name="Jeske O."/>
            <person name="Meyerdierks A."/>
            <person name="Storesund J.E."/>
            <person name="Kallscheuer N."/>
            <person name="Luecker S."/>
            <person name="Lage O.M."/>
            <person name="Pohl T."/>
            <person name="Merkel B.J."/>
            <person name="Hornburger P."/>
            <person name="Mueller R.-W."/>
            <person name="Bruemmer F."/>
            <person name="Labrenz M."/>
            <person name="Spormann A.M."/>
            <person name="Op Den Camp H."/>
            <person name="Overmann J."/>
            <person name="Amann R."/>
            <person name="Jetten M.S.M."/>
            <person name="Mascher T."/>
            <person name="Medema M.H."/>
            <person name="Devos D.P."/>
            <person name="Kaster A.-K."/>
            <person name="Ovreas L."/>
            <person name="Rohde M."/>
            <person name="Galperin M.Y."/>
            <person name="Jogler C."/>
        </authorList>
    </citation>
    <scope>NUCLEOTIDE SEQUENCE [LARGE SCALE GENOMIC DNA]</scope>
    <source>
        <strain evidence="2 3">KOR42</strain>
    </source>
</reference>
<sequence precursor="true">MFRMMRFSGSTASAIVSMLAVLVPLCCPSFGATGDVSIAIPATGPSGSPSGYFALIEVEGFTTGASYDLDGAGGGSTSVQDFSTAAIVFTVTSEGYSGSGTLGTVSRTVYGTIITRDSYPDDANLDETDTGSALRFYVALSEPIFDDDTATVTMTASTVTNTGGGSETSNALTDAAVTNSSGLDYPTTNQHFEQYAVTQHADLVADDFTVGLHAFAAYRVAAVRFTATGHTSANEVDVFVTSPTSTERTATGLSAESHKTTIDISGFTDGELIDVRARVYPVVGDTIADNQSNTATHEEIRKFNLLTVRYDTTPTVRYVRTTGNDSTGDGSTGTPYLTIGKALSDSPDTVYLGAGTYAGGSSITRVTSSTWATVTPEPGQDASTVIVQCNASTRTYRHERYRLRGVTIQQAETGSWFDGEEVGNHIRFEDCVFDDNGFVPTTSVGYRSDSCTFVNCTIASGAEPLNFASWKLSSFSSATVAYFADGCTFGQATTATILKGWYGVVCSNVSGHIGFAGDVAGTSMTSNIGGLFLCNQVLDHVETNVLQLGQSSGHPNNNWFVGGNIISRNSGSGAGIAMAADNTSTSAQDTTGIIFAHNTVYPQTNSVRMNFAYNDSGSTARNRTNWRIVGNSIGQSNIKSDTFGDDANLVGNWPLVFGAGCGSNYMQGPIFVQEFAGFNTSQGSSGSPLDPGYVDGANDDFTPDTGSALIGALDSSHKLMRFDLFGNPIGSDIGAVQTISTPSESDREREQSESLLLRFGAMDVREITPNADGSLTFEVVMLVTVKTGLELDVISVE</sequence>
<protein>
    <recommendedName>
        <fullName evidence="4">DUF1565 domain-containing protein</fullName>
    </recommendedName>
</protein>
<evidence type="ECO:0000256" key="1">
    <source>
        <dbReference type="SAM" id="SignalP"/>
    </source>
</evidence>
<name>A0A5C5VS73_9PLAN</name>
<keyword evidence="1" id="KW-0732">Signal</keyword>
<gene>
    <name evidence="2" type="ORF">KOR42_48110</name>
</gene>
<evidence type="ECO:0008006" key="4">
    <source>
        <dbReference type="Google" id="ProtNLM"/>
    </source>
</evidence>
<evidence type="ECO:0000313" key="3">
    <source>
        <dbReference type="Proteomes" id="UP000317243"/>
    </source>
</evidence>
<dbReference type="InterPro" id="IPR011050">
    <property type="entry name" value="Pectin_lyase_fold/virulence"/>
</dbReference>
<evidence type="ECO:0000313" key="2">
    <source>
        <dbReference type="EMBL" id="TWT41458.1"/>
    </source>
</evidence>